<dbReference type="Proteomes" id="UP000019141">
    <property type="component" value="Unassembled WGS sequence"/>
</dbReference>
<evidence type="ECO:0000313" key="2">
    <source>
        <dbReference type="Proteomes" id="UP000019141"/>
    </source>
</evidence>
<name>W4L6F7_ENTF1</name>
<proteinExistence type="predicted"/>
<sequence>MNAIALEKTKTRMMTTTLFDLLSTMQQNAATPRHEDMIVPTVMELLRSGRIRYEGNCHLQIADDMRSVTIDDRTK</sequence>
<dbReference type="HOGENOM" id="CLU_2664223_0_0_7"/>
<organism evidence="1 2">
    <name type="scientific">Entotheonella factor</name>
    <dbReference type="NCBI Taxonomy" id="1429438"/>
    <lineage>
        <taxon>Bacteria</taxon>
        <taxon>Pseudomonadati</taxon>
        <taxon>Nitrospinota/Tectimicrobiota group</taxon>
        <taxon>Candidatus Tectimicrobiota</taxon>
        <taxon>Candidatus Entotheonellia</taxon>
        <taxon>Candidatus Entotheonellales</taxon>
        <taxon>Candidatus Entotheonellaceae</taxon>
        <taxon>Candidatus Entotheonella</taxon>
    </lineage>
</organism>
<comment type="caution">
    <text evidence="1">The sequence shown here is derived from an EMBL/GenBank/DDBJ whole genome shotgun (WGS) entry which is preliminary data.</text>
</comment>
<keyword evidence="2" id="KW-1185">Reference proteome</keyword>
<dbReference type="EMBL" id="AZHW01001199">
    <property type="protein sequence ID" value="ETW93632.1"/>
    <property type="molecule type" value="Genomic_DNA"/>
</dbReference>
<evidence type="ECO:0000313" key="1">
    <source>
        <dbReference type="EMBL" id="ETW93632.1"/>
    </source>
</evidence>
<gene>
    <name evidence="1" type="ORF">ETSY1_38360</name>
</gene>
<dbReference type="AlphaFoldDB" id="W4L6F7"/>
<accession>W4L6F7</accession>
<reference evidence="1 2" key="1">
    <citation type="journal article" date="2014" name="Nature">
        <title>An environmental bacterial taxon with a large and distinct metabolic repertoire.</title>
        <authorList>
            <person name="Wilson M.C."/>
            <person name="Mori T."/>
            <person name="Ruckert C."/>
            <person name="Uria A.R."/>
            <person name="Helf M.J."/>
            <person name="Takada K."/>
            <person name="Gernert C."/>
            <person name="Steffens U.A."/>
            <person name="Heycke N."/>
            <person name="Schmitt S."/>
            <person name="Rinke C."/>
            <person name="Helfrich E.J."/>
            <person name="Brachmann A.O."/>
            <person name="Gurgui C."/>
            <person name="Wakimoto T."/>
            <person name="Kracht M."/>
            <person name="Crusemann M."/>
            <person name="Hentschel U."/>
            <person name="Abe I."/>
            <person name="Matsunaga S."/>
            <person name="Kalinowski J."/>
            <person name="Takeyama H."/>
            <person name="Piel J."/>
        </authorList>
    </citation>
    <scope>NUCLEOTIDE SEQUENCE [LARGE SCALE GENOMIC DNA]</scope>
    <source>
        <strain evidence="2">TSY1</strain>
    </source>
</reference>
<protein>
    <submittedName>
        <fullName evidence="1">Uncharacterized protein</fullName>
    </submittedName>
</protein>